<evidence type="ECO:0000313" key="2">
    <source>
        <dbReference type="Proteomes" id="UP001157502"/>
    </source>
</evidence>
<proteinExistence type="predicted"/>
<dbReference type="Proteomes" id="UP001157502">
    <property type="component" value="Chromosome 21"/>
</dbReference>
<comment type="caution">
    <text evidence="1">The sequence shown here is derived from an EMBL/GenBank/DDBJ whole genome shotgun (WGS) entry which is preliminary data.</text>
</comment>
<gene>
    <name evidence="1" type="ORF">DPEC_G00241930</name>
</gene>
<reference evidence="1" key="1">
    <citation type="submission" date="2021-05" db="EMBL/GenBank/DDBJ databases">
        <authorList>
            <person name="Pan Q."/>
            <person name="Jouanno E."/>
            <person name="Zahm M."/>
            <person name="Klopp C."/>
            <person name="Cabau C."/>
            <person name="Louis A."/>
            <person name="Berthelot C."/>
            <person name="Parey E."/>
            <person name="Roest Crollius H."/>
            <person name="Montfort J."/>
            <person name="Robinson-Rechavi M."/>
            <person name="Bouchez O."/>
            <person name="Lampietro C."/>
            <person name="Lopez Roques C."/>
            <person name="Donnadieu C."/>
            <person name="Postlethwait J."/>
            <person name="Bobe J."/>
            <person name="Dillon D."/>
            <person name="Chandos A."/>
            <person name="von Hippel F."/>
            <person name="Guiguen Y."/>
        </authorList>
    </citation>
    <scope>NUCLEOTIDE SEQUENCE</scope>
    <source>
        <strain evidence="1">YG-Jan2019</strain>
    </source>
</reference>
<accession>A0ACC2FV11</accession>
<name>A0ACC2FV11_DALPE</name>
<keyword evidence="2" id="KW-1185">Reference proteome</keyword>
<organism evidence="1 2">
    <name type="scientific">Dallia pectoralis</name>
    <name type="common">Alaska blackfish</name>
    <dbReference type="NCBI Taxonomy" id="75939"/>
    <lineage>
        <taxon>Eukaryota</taxon>
        <taxon>Metazoa</taxon>
        <taxon>Chordata</taxon>
        <taxon>Craniata</taxon>
        <taxon>Vertebrata</taxon>
        <taxon>Euteleostomi</taxon>
        <taxon>Actinopterygii</taxon>
        <taxon>Neopterygii</taxon>
        <taxon>Teleostei</taxon>
        <taxon>Protacanthopterygii</taxon>
        <taxon>Esociformes</taxon>
        <taxon>Umbridae</taxon>
        <taxon>Dallia</taxon>
    </lineage>
</organism>
<dbReference type="EMBL" id="CM055748">
    <property type="protein sequence ID" value="KAJ7995185.1"/>
    <property type="molecule type" value="Genomic_DNA"/>
</dbReference>
<evidence type="ECO:0000313" key="1">
    <source>
        <dbReference type="EMBL" id="KAJ7995185.1"/>
    </source>
</evidence>
<sequence>MNALILFWTLILWHSASLLLIGNFGTVYCIAEATINIKDLKYSQQSQQRQRQDWSFWNMYLIHSILVCLFLEQWTQAQTPRRRPVSYTDKKGDFGTLTACLTEDKRLRLECRYPGCESGTSPFDCYFFSTEPKILLASSGSYDQNNDLNFTRTKKHKVCHLLFIGHANVTEKKSYLCVLKRRGNEQTMEITVDYKVLLTKPVCSAGGLTVQQTPVLLWLVVLFMWKWKIWC</sequence>
<protein>
    <submittedName>
        <fullName evidence="1">Uncharacterized protein</fullName>
    </submittedName>
</protein>